<comment type="caution">
    <text evidence="1">The sequence shown here is derived from an EMBL/GenBank/DDBJ whole genome shotgun (WGS) entry which is preliminary data.</text>
</comment>
<evidence type="ECO:0000313" key="2">
    <source>
        <dbReference type="Proteomes" id="UP000557392"/>
    </source>
</evidence>
<name>A0A7W6NYA1_9SPHN</name>
<sequence length="204" mass="21977">MILAALILQAAAPQTAVDAERAFNAAAQAKGQWTAFREFAASDATMFVPQPVKAQDWLKDRKDPPKSVEWWPTASYVSCDGKLAVNTGGWKRPDGSVGYFSTVWRKETDGSWKWIVDGGDALKEARPRPAEPIVVRATCGPDGESIASIAAPADAKVGYGESPDATISWYWHVTPDGARHFNASIWNGEADTSVLTDDIAAPAK</sequence>
<accession>A0A7W6NYA1</accession>
<dbReference type="EMBL" id="JACIEH010000004">
    <property type="protein sequence ID" value="MBB4100984.1"/>
    <property type="molecule type" value="Genomic_DNA"/>
</dbReference>
<keyword evidence="2" id="KW-1185">Reference proteome</keyword>
<dbReference type="AlphaFoldDB" id="A0A7W6NYA1"/>
<protein>
    <recommendedName>
        <fullName evidence="3">DUF4440 domain-containing protein</fullName>
    </recommendedName>
</protein>
<dbReference type="InterPro" id="IPR032710">
    <property type="entry name" value="NTF2-like_dom_sf"/>
</dbReference>
<organism evidence="1 2">
    <name type="scientific">Sphingomonas kyeonggiensis</name>
    <dbReference type="NCBI Taxonomy" id="1268553"/>
    <lineage>
        <taxon>Bacteria</taxon>
        <taxon>Pseudomonadati</taxon>
        <taxon>Pseudomonadota</taxon>
        <taxon>Alphaproteobacteria</taxon>
        <taxon>Sphingomonadales</taxon>
        <taxon>Sphingomonadaceae</taxon>
        <taxon>Sphingomonas</taxon>
    </lineage>
</organism>
<evidence type="ECO:0008006" key="3">
    <source>
        <dbReference type="Google" id="ProtNLM"/>
    </source>
</evidence>
<dbReference type="Gene3D" id="3.10.450.50">
    <property type="match status" value="1"/>
</dbReference>
<evidence type="ECO:0000313" key="1">
    <source>
        <dbReference type="EMBL" id="MBB4100984.1"/>
    </source>
</evidence>
<dbReference type="SUPFAM" id="SSF54427">
    <property type="entry name" value="NTF2-like"/>
    <property type="match status" value="1"/>
</dbReference>
<proteinExistence type="predicted"/>
<dbReference type="Proteomes" id="UP000557392">
    <property type="component" value="Unassembled WGS sequence"/>
</dbReference>
<dbReference type="RefSeq" id="WP_221262961.1">
    <property type="nucleotide sequence ID" value="NZ_JACIEH010000004.1"/>
</dbReference>
<reference evidence="1 2" key="1">
    <citation type="submission" date="2020-08" db="EMBL/GenBank/DDBJ databases">
        <title>Genomic Encyclopedia of Type Strains, Phase IV (KMG-IV): sequencing the most valuable type-strain genomes for metagenomic binning, comparative biology and taxonomic classification.</title>
        <authorList>
            <person name="Goeker M."/>
        </authorList>
    </citation>
    <scope>NUCLEOTIDE SEQUENCE [LARGE SCALE GENOMIC DNA]</scope>
    <source>
        <strain evidence="1 2">DSM 101806</strain>
    </source>
</reference>
<gene>
    <name evidence="1" type="ORF">GGR46_004573</name>
</gene>